<evidence type="ECO:0000256" key="6">
    <source>
        <dbReference type="ARBA" id="ARBA00023027"/>
    </source>
</evidence>
<evidence type="ECO:0000256" key="3">
    <source>
        <dbReference type="ARBA" id="ARBA00022737"/>
    </source>
</evidence>
<dbReference type="SUPFAM" id="SSF52058">
    <property type="entry name" value="L domain-like"/>
    <property type="match status" value="1"/>
</dbReference>
<evidence type="ECO:0000256" key="5">
    <source>
        <dbReference type="ARBA" id="ARBA00022821"/>
    </source>
</evidence>
<evidence type="ECO:0000259" key="8">
    <source>
        <dbReference type="PROSITE" id="PS50104"/>
    </source>
</evidence>
<dbReference type="PRINTS" id="PR00364">
    <property type="entry name" value="DISEASERSIST"/>
</dbReference>
<dbReference type="InterPro" id="IPR044974">
    <property type="entry name" value="Disease_R_plants"/>
</dbReference>
<dbReference type="InterPro" id="IPR027417">
    <property type="entry name" value="P-loop_NTPase"/>
</dbReference>
<keyword evidence="3" id="KW-0677">Repeat</keyword>
<dbReference type="Pfam" id="PF23598">
    <property type="entry name" value="LRR_14"/>
    <property type="match status" value="1"/>
</dbReference>
<dbReference type="Gene3D" id="3.40.50.10140">
    <property type="entry name" value="Toll/interleukin-1 receptor homology (TIR) domain"/>
    <property type="match status" value="1"/>
</dbReference>
<dbReference type="InterPro" id="IPR032675">
    <property type="entry name" value="LRR_dom_sf"/>
</dbReference>
<dbReference type="Gene3D" id="1.10.8.430">
    <property type="entry name" value="Helical domain of apoptotic protease-activating factors"/>
    <property type="match status" value="1"/>
</dbReference>
<dbReference type="InterPro" id="IPR045344">
    <property type="entry name" value="C-JID"/>
</dbReference>
<dbReference type="InterPro" id="IPR001611">
    <property type="entry name" value="Leu-rich_rpt"/>
</dbReference>
<keyword evidence="5" id="KW-0611">Plant defense</keyword>
<dbReference type="Gene3D" id="3.40.50.300">
    <property type="entry name" value="P-loop containing nucleotide triphosphate hydrolases"/>
    <property type="match status" value="1"/>
</dbReference>
<reference evidence="9 10" key="1">
    <citation type="submission" date="2024-04" db="EMBL/GenBank/DDBJ databases">
        <authorList>
            <person name="Fracassetti M."/>
        </authorList>
    </citation>
    <scope>NUCLEOTIDE SEQUENCE [LARGE SCALE GENOMIC DNA]</scope>
</reference>
<dbReference type="SMART" id="SM00255">
    <property type="entry name" value="TIR"/>
    <property type="match status" value="1"/>
</dbReference>
<dbReference type="InterPro" id="IPR055414">
    <property type="entry name" value="LRR_R13L4/SHOC2-like"/>
</dbReference>
<evidence type="ECO:0000256" key="7">
    <source>
        <dbReference type="ARBA" id="ARBA00047304"/>
    </source>
</evidence>
<name>A0AAV2GUI9_9ROSI</name>
<keyword evidence="10" id="KW-1185">Reference proteome</keyword>
<dbReference type="Pfam" id="PF20160">
    <property type="entry name" value="C-JID"/>
    <property type="match status" value="1"/>
</dbReference>
<protein>
    <recommendedName>
        <fullName evidence="1">ADP-ribosyl cyclase/cyclic ADP-ribose hydrolase</fullName>
        <ecNumber evidence="1">3.2.2.6</ecNumber>
    </recommendedName>
</protein>
<dbReference type="EC" id="3.2.2.6" evidence="1"/>
<dbReference type="GO" id="GO:0061809">
    <property type="term" value="F:NAD+ nucleosidase activity, cyclic ADP-ribose generating"/>
    <property type="evidence" value="ECO:0007669"/>
    <property type="project" value="UniProtKB-EC"/>
</dbReference>
<dbReference type="InterPro" id="IPR000157">
    <property type="entry name" value="TIR_dom"/>
</dbReference>
<keyword evidence="6" id="KW-0520">NAD</keyword>
<evidence type="ECO:0000256" key="4">
    <source>
        <dbReference type="ARBA" id="ARBA00022801"/>
    </source>
</evidence>
<evidence type="ECO:0000313" key="9">
    <source>
        <dbReference type="EMBL" id="CAL1414374.1"/>
    </source>
</evidence>
<sequence length="1137" mass="127168">MASKSSSQTPPPPPAHDVFLSFRGADTRHGFTAHLYGALIQRGINAYRDDNELARGETIEPSLLGAIESSRFAIVVFSRGYAESPWCLDELVKIVDCRRRLGQVVLPVFYDVDPMVVAELNGEYGEALNRHCRGDSAGRVQQWKEALEEVGNVSGWDVQNKDQSEMVREIVDTIWLELSRTLEVSMDNLVGMGSRANKLKELLGEDTGDDVRFVGISGMGGIGKTTLARVVYDEMSLEFRNSRCFLENVKDSFEKHGAVHVQEHLLSAVLMEKNLKVWDAHTGKVMIKKSLQHRKVLLVLDDVDSVEQLEMLAANQNWFGPGSRIIITSRDQRLLYKHGACGVFKLEGLNYIEALTLFSLKTFKNYEPSEGFEEFSMRVVEYVQGLPLAIEVLGCFLGGRSRREWESAITSLKDYCDDILDVLKISFDGLNKPEKDMFLDIACFFNLKSISEVKKVLNSCGFCTDIGVKHLVEKSLLSFSPMGKLVMHDLLRDMGRKIVHLESPGNPGRRSRLWDPEDILSVLTTPTGREEVEAIVLDLPEKEEVQLNREAFSNMYRLRLLIIRNAKFEGPIDLPSELRLLVWDCYPSESLPASFRRSKLVELSMCYSNMSRLWHGKAKMSNLKAMDLSHSHNLIATPDFTGAPNIATLIFKDCTSLGVIHPSIGSLRKLTCLSFRGCIKLRNLPSMPGKLQELYLDSTALSNEELQQIICWAVALSVLSLSSCNSLKTVPVSIGSLKQLKVLNLHGCSQLDNVPRELGGLESLEELDLSGTKITQPPLSIFYLKHLKTLSFQYNMPTKLPTLSGLHSMITTLNLGDCGLKEGDFPTGVGCLFPSLELLDLSSNNFVTLPIIGQLSRLYSLRLDNCMMLTCLPKLPSRIEFLYVNGCVSLGKMPDMKFSGGHFYFEGLDCSKLYDENGVSEDSSWPTLLRRPLLRGQEHPATLERLVFKVQGSRIPKWFTHQRDGSSIWVSLPKSPYYDDMMGLALCCTVNDLTDGSHFSKQQLGSPSKRQRQQHICFFFVSGDSIRFLLKGLSDGSACVGLSFEELPFYQLIKPGAAVEVIRCGYSIVSRRDIEDLAGTSTGVASASATIRRDDDHSPRPKKLIFEGSRSLVLFCANDFVCVRVLKVYQGTKFNMC</sequence>
<dbReference type="Pfam" id="PF01582">
    <property type="entry name" value="TIR"/>
    <property type="match status" value="1"/>
</dbReference>
<gene>
    <name evidence="9" type="ORF">LTRI10_LOCUS53535</name>
</gene>
<keyword evidence="4" id="KW-0378">Hydrolase</keyword>
<dbReference type="SUPFAM" id="SSF52200">
    <property type="entry name" value="Toll/Interleukin receptor TIR domain"/>
    <property type="match status" value="1"/>
</dbReference>
<dbReference type="Pfam" id="PF23282">
    <property type="entry name" value="WHD_ROQ1"/>
    <property type="match status" value="1"/>
</dbReference>
<dbReference type="SUPFAM" id="SSF52540">
    <property type="entry name" value="P-loop containing nucleoside triphosphate hydrolases"/>
    <property type="match status" value="1"/>
</dbReference>
<dbReference type="GO" id="GO:0043531">
    <property type="term" value="F:ADP binding"/>
    <property type="evidence" value="ECO:0007669"/>
    <property type="project" value="InterPro"/>
</dbReference>
<proteinExistence type="predicted"/>
<accession>A0AAV2GUI9</accession>
<feature type="domain" description="TIR" evidence="8">
    <location>
        <begin position="14"/>
        <end position="178"/>
    </location>
</feature>
<dbReference type="InterPro" id="IPR058192">
    <property type="entry name" value="WHD_ROQ1-like"/>
</dbReference>
<keyword evidence="2" id="KW-0433">Leucine-rich repeat</keyword>
<dbReference type="PANTHER" id="PTHR11017">
    <property type="entry name" value="LEUCINE-RICH REPEAT-CONTAINING PROTEIN"/>
    <property type="match status" value="1"/>
</dbReference>
<dbReference type="PANTHER" id="PTHR11017:SF559">
    <property type="entry name" value="DISEASE RESISTANCE PROTEIN CHL1"/>
    <property type="match status" value="1"/>
</dbReference>
<dbReference type="AlphaFoldDB" id="A0AAV2GUI9"/>
<dbReference type="Proteomes" id="UP001497516">
    <property type="component" value="Chromosome 9"/>
</dbReference>
<dbReference type="PROSITE" id="PS51450">
    <property type="entry name" value="LRR"/>
    <property type="match status" value="1"/>
</dbReference>
<evidence type="ECO:0000313" key="10">
    <source>
        <dbReference type="Proteomes" id="UP001497516"/>
    </source>
</evidence>
<dbReference type="GO" id="GO:0006952">
    <property type="term" value="P:defense response"/>
    <property type="evidence" value="ECO:0007669"/>
    <property type="project" value="UniProtKB-KW"/>
</dbReference>
<dbReference type="GO" id="GO:0051707">
    <property type="term" value="P:response to other organism"/>
    <property type="evidence" value="ECO:0007669"/>
    <property type="project" value="UniProtKB-ARBA"/>
</dbReference>
<dbReference type="InterPro" id="IPR042197">
    <property type="entry name" value="Apaf_helical"/>
</dbReference>
<evidence type="ECO:0000256" key="1">
    <source>
        <dbReference type="ARBA" id="ARBA00011982"/>
    </source>
</evidence>
<comment type="catalytic activity">
    <reaction evidence="7">
        <text>NAD(+) + H2O = ADP-D-ribose + nicotinamide + H(+)</text>
        <dbReference type="Rhea" id="RHEA:16301"/>
        <dbReference type="ChEBI" id="CHEBI:15377"/>
        <dbReference type="ChEBI" id="CHEBI:15378"/>
        <dbReference type="ChEBI" id="CHEBI:17154"/>
        <dbReference type="ChEBI" id="CHEBI:57540"/>
        <dbReference type="ChEBI" id="CHEBI:57967"/>
        <dbReference type="EC" id="3.2.2.6"/>
    </reaction>
    <physiologicalReaction direction="left-to-right" evidence="7">
        <dbReference type="Rhea" id="RHEA:16302"/>
    </physiologicalReaction>
</comment>
<dbReference type="Gene3D" id="3.80.10.10">
    <property type="entry name" value="Ribonuclease Inhibitor"/>
    <property type="match status" value="2"/>
</dbReference>
<dbReference type="EMBL" id="OZ034822">
    <property type="protein sequence ID" value="CAL1414374.1"/>
    <property type="molecule type" value="Genomic_DNA"/>
</dbReference>
<dbReference type="PROSITE" id="PS50104">
    <property type="entry name" value="TIR"/>
    <property type="match status" value="1"/>
</dbReference>
<evidence type="ECO:0000256" key="2">
    <source>
        <dbReference type="ARBA" id="ARBA00022614"/>
    </source>
</evidence>
<dbReference type="GO" id="GO:0007165">
    <property type="term" value="P:signal transduction"/>
    <property type="evidence" value="ECO:0007669"/>
    <property type="project" value="InterPro"/>
</dbReference>
<dbReference type="InterPro" id="IPR002182">
    <property type="entry name" value="NB-ARC"/>
</dbReference>
<dbReference type="Pfam" id="PF00931">
    <property type="entry name" value="NB-ARC"/>
    <property type="match status" value="1"/>
</dbReference>
<dbReference type="InterPro" id="IPR035897">
    <property type="entry name" value="Toll_tir_struct_dom_sf"/>
</dbReference>
<organism evidence="9 10">
    <name type="scientific">Linum trigynum</name>
    <dbReference type="NCBI Taxonomy" id="586398"/>
    <lineage>
        <taxon>Eukaryota</taxon>
        <taxon>Viridiplantae</taxon>
        <taxon>Streptophyta</taxon>
        <taxon>Embryophyta</taxon>
        <taxon>Tracheophyta</taxon>
        <taxon>Spermatophyta</taxon>
        <taxon>Magnoliopsida</taxon>
        <taxon>eudicotyledons</taxon>
        <taxon>Gunneridae</taxon>
        <taxon>Pentapetalae</taxon>
        <taxon>rosids</taxon>
        <taxon>fabids</taxon>
        <taxon>Malpighiales</taxon>
        <taxon>Linaceae</taxon>
        <taxon>Linum</taxon>
    </lineage>
</organism>
<dbReference type="FunFam" id="3.40.50.10140:FF:000007">
    <property type="entry name" value="Disease resistance protein (TIR-NBS-LRR class)"/>
    <property type="match status" value="1"/>
</dbReference>